<dbReference type="AlphaFoldDB" id="A0A9N9CZ93"/>
<name>A0A9N9CZ93_9GLOM</name>
<reference evidence="2" key="1">
    <citation type="submission" date="2021-06" db="EMBL/GenBank/DDBJ databases">
        <authorList>
            <person name="Kallberg Y."/>
            <person name="Tangrot J."/>
            <person name="Rosling A."/>
        </authorList>
    </citation>
    <scope>NUCLEOTIDE SEQUENCE</scope>
    <source>
        <strain evidence="2">UK204</strain>
    </source>
</reference>
<accession>A0A9N9CZ93</accession>
<protein>
    <submittedName>
        <fullName evidence="2">12302_t:CDS:1</fullName>
    </submittedName>
</protein>
<gene>
    <name evidence="2" type="ORF">FCALED_LOCUS9384</name>
</gene>
<comment type="caution">
    <text evidence="2">The sequence shown here is derived from an EMBL/GenBank/DDBJ whole genome shotgun (WGS) entry which is preliminary data.</text>
</comment>
<sequence length="115" mass="14247">MFYKDDIENIKRNIYIYYLVDQCNYFYKNLIDNTNAVHLIPFSITFAILHLSILRERQKFWIENKVWDKTWVIDLHEKVDAYKKHFVEIYPQWQDWRKKQFIIKAELDGHKEAFG</sequence>
<feature type="transmembrane region" description="Helical" evidence="1">
    <location>
        <begin position="36"/>
        <end position="54"/>
    </location>
</feature>
<keyword evidence="3" id="KW-1185">Reference proteome</keyword>
<organism evidence="2 3">
    <name type="scientific">Funneliformis caledonium</name>
    <dbReference type="NCBI Taxonomy" id="1117310"/>
    <lineage>
        <taxon>Eukaryota</taxon>
        <taxon>Fungi</taxon>
        <taxon>Fungi incertae sedis</taxon>
        <taxon>Mucoromycota</taxon>
        <taxon>Glomeromycotina</taxon>
        <taxon>Glomeromycetes</taxon>
        <taxon>Glomerales</taxon>
        <taxon>Glomeraceae</taxon>
        <taxon>Funneliformis</taxon>
    </lineage>
</organism>
<dbReference type="Proteomes" id="UP000789570">
    <property type="component" value="Unassembled WGS sequence"/>
</dbReference>
<evidence type="ECO:0000256" key="1">
    <source>
        <dbReference type="SAM" id="Phobius"/>
    </source>
</evidence>
<proteinExistence type="predicted"/>
<keyword evidence="1" id="KW-0812">Transmembrane</keyword>
<keyword evidence="1" id="KW-0472">Membrane</keyword>
<dbReference type="OrthoDB" id="2391941at2759"/>
<keyword evidence="1" id="KW-1133">Transmembrane helix</keyword>
<dbReference type="EMBL" id="CAJVPQ010003079">
    <property type="protein sequence ID" value="CAG8617507.1"/>
    <property type="molecule type" value="Genomic_DNA"/>
</dbReference>
<evidence type="ECO:0000313" key="2">
    <source>
        <dbReference type="EMBL" id="CAG8617507.1"/>
    </source>
</evidence>
<evidence type="ECO:0000313" key="3">
    <source>
        <dbReference type="Proteomes" id="UP000789570"/>
    </source>
</evidence>